<proteinExistence type="inferred from homology"/>
<dbReference type="PANTHER" id="PTHR30632">
    <property type="entry name" value="MOLYBDATE-BINDING PERIPLASMIC PROTEIN"/>
    <property type="match status" value="1"/>
</dbReference>
<dbReference type="Proteomes" id="UP000500961">
    <property type="component" value="Chromosome"/>
</dbReference>
<evidence type="ECO:0000313" key="4">
    <source>
        <dbReference type="Proteomes" id="UP000500961"/>
    </source>
</evidence>
<dbReference type="GO" id="GO:0030973">
    <property type="term" value="F:molybdate ion binding"/>
    <property type="evidence" value="ECO:0007669"/>
    <property type="project" value="TreeGrafter"/>
</dbReference>
<dbReference type="GO" id="GO:0015689">
    <property type="term" value="P:molybdate ion transport"/>
    <property type="evidence" value="ECO:0007669"/>
    <property type="project" value="TreeGrafter"/>
</dbReference>
<dbReference type="InterPro" id="IPR050682">
    <property type="entry name" value="ModA/WtpA"/>
</dbReference>
<gene>
    <name evidence="3" type="ORF">FHG85_09690</name>
</gene>
<dbReference type="KEGG" id="ttz:FHG85_09690"/>
<dbReference type="Gene3D" id="3.40.190.10">
    <property type="entry name" value="Periplasmic binding protein-like II"/>
    <property type="match status" value="2"/>
</dbReference>
<accession>A0A7D3XWA3</accession>
<dbReference type="AlphaFoldDB" id="A0A7D3XWA3"/>
<evidence type="ECO:0000313" key="3">
    <source>
        <dbReference type="EMBL" id="QKG80528.1"/>
    </source>
</evidence>
<dbReference type="SUPFAM" id="SSF53850">
    <property type="entry name" value="Periplasmic binding protein-like II"/>
    <property type="match status" value="1"/>
</dbReference>
<organism evidence="3 4">
    <name type="scientific">Tenuifilum thalassicum</name>
    <dbReference type="NCBI Taxonomy" id="2590900"/>
    <lineage>
        <taxon>Bacteria</taxon>
        <taxon>Pseudomonadati</taxon>
        <taxon>Bacteroidota</taxon>
        <taxon>Bacteroidia</taxon>
        <taxon>Bacteroidales</taxon>
        <taxon>Tenuifilaceae</taxon>
        <taxon>Tenuifilum</taxon>
    </lineage>
</organism>
<feature type="chain" id="PRO_5029629240" evidence="2">
    <location>
        <begin position="21"/>
        <end position="316"/>
    </location>
</feature>
<protein>
    <submittedName>
        <fullName evidence="3">Extracellular solute-binding protein</fullName>
    </submittedName>
</protein>
<comment type="similarity">
    <text evidence="1">Belongs to the bacterial solute-binding protein 1 family. WtpA subfamily.</text>
</comment>
<dbReference type="PANTHER" id="PTHR30632:SF16">
    <property type="entry name" value="MOLYBDATE_TUNGSTATE-BINDING PROTEIN WTPA"/>
    <property type="match status" value="1"/>
</dbReference>
<evidence type="ECO:0000256" key="2">
    <source>
        <dbReference type="SAM" id="SignalP"/>
    </source>
</evidence>
<dbReference type="Pfam" id="PF13531">
    <property type="entry name" value="SBP_bac_11"/>
    <property type="match status" value="1"/>
</dbReference>
<evidence type="ECO:0000256" key="1">
    <source>
        <dbReference type="ARBA" id="ARBA00009438"/>
    </source>
</evidence>
<reference evidence="3 4" key="1">
    <citation type="submission" date="2019-07" db="EMBL/GenBank/DDBJ databases">
        <title>Thalassofilum flectens gen. nov., sp. nov., a novel moderate thermophilic anaerobe from a shallow sea hot spring in Kunashir Island (Russia), representing a new family in the order Bacteroidales, and proposal of Thalassofilacea fam. nov.</title>
        <authorList>
            <person name="Kochetkova T.V."/>
            <person name="Podosokorskaya O.A."/>
            <person name="Novikov A."/>
            <person name="Elcheninov A.G."/>
            <person name="Toshchakov S.V."/>
            <person name="Kublanov I.V."/>
        </authorList>
    </citation>
    <scope>NUCLEOTIDE SEQUENCE [LARGE SCALE GENOMIC DNA]</scope>
    <source>
        <strain evidence="3 4">38-H</strain>
    </source>
</reference>
<dbReference type="CDD" id="cd13540">
    <property type="entry name" value="PBP2_ModA_WtpA"/>
    <property type="match status" value="1"/>
</dbReference>
<name>A0A7D3XWA3_9BACT</name>
<keyword evidence="4" id="KW-1185">Reference proteome</keyword>
<dbReference type="EMBL" id="CP041345">
    <property type="protein sequence ID" value="QKG80528.1"/>
    <property type="molecule type" value="Genomic_DNA"/>
</dbReference>
<dbReference type="PROSITE" id="PS51257">
    <property type="entry name" value="PROKAR_LIPOPROTEIN"/>
    <property type="match status" value="1"/>
</dbReference>
<keyword evidence="2" id="KW-0732">Signal</keyword>
<sequence>MKKVNVLVLPLLLFLLGCNSSDKSNTITIFHAGSLSLPLKAAADSFMKANPGVQVVLESAGSVECSRKITELGRKCDLFFSADYNVIKNLLLTEYATYFIPFASNKMVVAYRPDSRLADSISADSWIDILLNQDVRYGRSDPNNDPCGYRTVLLLELAEKYYSRTGVASQILAKDNKYIRPKEVDLIALLEAGAIDYFFIYESVALQHDLSFLSLPDSINLGNPDLSDYYSSVSTQIKGSKPDEVLSIHGEPILYAFTIPTNAPNAELAQKFASFFLSKNGGLSIVEAMGQNVLVPFNPDGCGEVPKEFLKFAKMN</sequence>
<feature type="signal peptide" evidence="2">
    <location>
        <begin position="1"/>
        <end position="20"/>
    </location>
</feature>
<dbReference type="RefSeq" id="WP_173075326.1">
    <property type="nucleotide sequence ID" value="NZ_CP041345.1"/>
</dbReference>